<comment type="caution">
    <text evidence="2">The sequence shown here is derived from an EMBL/GenBank/DDBJ whole genome shotgun (WGS) entry which is preliminary data.</text>
</comment>
<gene>
    <name evidence="2" type="ORF">ACFQ2E_15875</name>
</gene>
<dbReference type="RefSeq" id="WP_311942705.1">
    <property type="nucleotide sequence ID" value="NZ_JAVSCK010000005.1"/>
</dbReference>
<protein>
    <submittedName>
        <fullName evidence="2">Uncharacterized protein</fullName>
    </submittedName>
</protein>
<evidence type="ECO:0000313" key="2">
    <source>
        <dbReference type="EMBL" id="MFD1163909.1"/>
    </source>
</evidence>
<evidence type="ECO:0000313" key="3">
    <source>
        <dbReference type="Proteomes" id="UP001597163"/>
    </source>
</evidence>
<keyword evidence="3" id="KW-1185">Reference proteome</keyword>
<evidence type="ECO:0000256" key="1">
    <source>
        <dbReference type="SAM" id="SignalP"/>
    </source>
</evidence>
<feature type="chain" id="PRO_5045615202" evidence="1">
    <location>
        <begin position="20"/>
        <end position="258"/>
    </location>
</feature>
<proteinExistence type="predicted"/>
<name>A0ABW3RFI3_9FLAO</name>
<keyword evidence="1" id="KW-0732">Signal</keyword>
<reference evidence="3" key="1">
    <citation type="journal article" date="2019" name="Int. J. Syst. Evol. Microbiol.">
        <title>The Global Catalogue of Microorganisms (GCM) 10K type strain sequencing project: providing services to taxonomists for standard genome sequencing and annotation.</title>
        <authorList>
            <consortium name="The Broad Institute Genomics Platform"/>
            <consortium name="The Broad Institute Genome Sequencing Center for Infectious Disease"/>
            <person name="Wu L."/>
            <person name="Ma J."/>
        </authorList>
    </citation>
    <scope>NUCLEOTIDE SEQUENCE [LARGE SCALE GENOMIC DNA]</scope>
    <source>
        <strain evidence="3">CCUG 63246</strain>
    </source>
</reference>
<dbReference type="EMBL" id="JBHTLJ010000005">
    <property type="protein sequence ID" value="MFD1163909.1"/>
    <property type="molecule type" value="Genomic_DNA"/>
</dbReference>
<sequence>MKKIAFSIMLLCGSYYYCAAQVGIGTTTPNTSSILDVESTDKGVLIPRLTTVQINAIVNPANGLLVFNSTTNRFEYNYGTAATPIWFPLNSNPVSSDTGNIISPGTDSAAYLGATTYIGSFIISSTGHQSITGLPFRPTSIKFSAHANVESYNVNANNGVGNNNNTFQNAFGSMQGYATHYSGSIQQQAIYVGGNGNSINNISRYASNSRAIGIRYSNQNGNNLGLTAASVISFNSNGFTINVTNHTENIVVIYEAYR</sequence>
<accession>A0ABW3RFI3</accession>
<organism evidence="2 3">
    <name type="scientific">Hwangdonia seohaensis</name>
    <dbReference type="NCBI Taxonomy" id="1240727"/>
    <lineage>
        <taxon>Bacteria</taxon>
        <taxon>Pseudomonadati</taxon>
        <taxon>Bacteroidota</taxon>
        <taxon>Flavobacteriia</taxon>
        <taxon>Flavobacteriales</taxon>
        <taxon>Flavobacteriaceae</taxon>
        <taxon>Hwangdonia</taxon>
    </lineage>
</organism>
<feature type="signal peptide" evidence="1">
    <location>
        <begin position="1"/>
        <end position="19"/>
    </location>
</feature>
<dbReference type="Proteomes" id="UP001597163">
    <property type="component" value="Unassembled WGS sequence"/>
</dbReference>